<dbReference type="OrthoDB" id="495795at2759"/>
<dbReference type="GO" id="GO:0006396">
    <property type="term" value="P:RNA processing"/>
    <property type="evidence" value="ECO:0007669"/>
    <property type="project" value="InterPro"/>
</dbReference>
<organism evidence="1 2">
    <name type="scientific">Acer yangbiense</name>
    <dbReference type="NCBI Taxonomy" id="1000413"/>
    <lineage>
        <taxon>Eukaryota</taxon>
        <taxon>Viridiplantae</taxon>
        <taxon>Streptophyta</taxon>
        <taxon>Embryophyta</taxon>
        <taxon>Tracheophyta</taxon>
        <taxon>Spermatophyta</taxon>
        <taxon>Magnoliopsida</taxon>
        <taxon>eudicotyledons</taxon>
        <taxon>Gunneridae</taxon>
        <taxon>Pentapetalae</taxon>
        <taxon>rosids</taxon>
        <taxon>malvids</taxon>
        <taxon>Sapindales</taxon>
        <taxon>Sapindaceae</taxon>
        <taxon>Hippocastanoideae</taxon>
        <taxon>Acereae</taxon>
        <taxon>Acer</taxon>
    </lineage>
</organism>
<gene>
    <name evidence="1" type="ORF">EZV62_003553</name>
</gene>
<dbReference type="PANTHER" id="PTHR34276:SF1">
    <property type="entry name" value="MINI-RIBONUCLEASE 3"/>
    <property type="match status" value="1"/>
</dbReference>
<dbReference type="InterPro" id="IPR036389">
    <property type="entry name" value="RNase_III_sf"/>
</dbReference>
<dbReference type="AlphaFoldDB" id="A0A5C7IHM9"/>
<dbReference type="GO" id="GO:0004525">
    <property type="term" value="F:ribonuclease III activity"/>
    <property type="evidence" value="ECO:0007669"/>
    <property type="project" value="InterPro"/>
</dbReference>
<accession>A0A5C7IHM9</accession>
<dbReference type="Proteomes" id="UP000323000">
    <property type="component" value="Chromosome 2"/>
</dbReference>
<dbReference type="EMBL" id="VAHF01000002">
    <property type="protein sequence ID" value="TXG68618.1"/>
    <property type="molecule type" value="Genomic_DNA"/>
</dbReference>
<dbReference type="Gene3D" id="1.10.1520.10">
    <property type="entry name" value="Ribonuclease III domain"/>
    <property type="match status" value="1"/>
</dbReference>
<protein>
    <submittedName>
        <fullName evidence="1">Uncharacterized protein</fullName>
    </submittedName>
</protein>
<evidence type="ECO:0000313" key="1">
    <source>
        <dbReference type="EMBL" id="TXG68618.1"/>
    </source>
</evidence>
<reference evidence="2" key="1">
    <citation type="journal article" date="2019" name="Gigascience">
        <title>De novo genome assembly of the endangered Acer yangbiense, a plant species with extremely small populations endemic to Yunnan Province, China.</title>
        <authorList>
            <person name="Yang J."/>
            <person name="Wariss H.M."/>
            <person name="Tao L."/>
            <person name="Zhang R."/>
            <person name="Yun Q."/>
            <person name="Hollingsworth P."/>
            <person name="Dao Z."/>
            <person name="Luo G."/>
            <person name="Guo H."/>
            <person name="Ma Y."/>
            <person name="Sun W."/>
        </authorList>
    </citation>
    <scope>NUCLEOTIDE SEQUENCE [LARGE SCALE GENOMIC DNA]</scope>
    <source>
        <strain evidence="2">cv. Malutang</strain>
    </source>
</reference>
<keyword evidence="2" id="KW-1185">Reference proteome</keyword>
<name>A0A5C7IHM9_9ROSI</name>
<sequence>MHAIEKNFCFTYLQLYAHRHFLFPALSIEEYNDRVTAIIRCEAQDALLHKFLEDDYLLAQERLVKDLILFVGSVYFFEMFFVGEKMLVHLKHGQEDVLAQQSFFTRNTSQYLGSNVLIFSTVVFYTRSDTPNK</sequence>
<evidence type="ECO:0000313" key="2">
    <source>
        <dbReference type="Proteomes" id="UP000323000"/>
    </source>
</evidence>
<dbReference type="PANTHER" id="PTHR34276">
    <property type="entry name" value="MINI-RIBONUCLEASE 3"/>
    <property type="match status" value="1"/>
</dbReference>
<comment type="caution">
    <text evidence="1">The sequence shown here is derived from an EMBL/GenBank/DDBJ whole genome shotgun (WGS) entry which is preliminary data.</text>
</comment>
<proteinExistence type="predicted"/>